<dbReference type="InterPro" id="IPR011519">
    <property type="entry name" value="UnbV_ASPIC"/>
</dbReference>
<sequence length="1126" mass="125179">MKMKGCLMSAYKKGYNECLKFKYLIILLLFTNCSSDEVASSTLLQLTDHRQTGIDFRNDIHEDVKENVFTYTNFFNGGGVAIGDINNDGLVDIYFSANQNTGKLYLNKGDFKFKDITKGSGLDTISGWKTGVTMVDINQDGFLDIYVCRSGDTKPRLRSNLLFINNGDKTFVEKGKEYGLDDWSNSIQATFFDYDLDGDLDMFLLNHAVKPIKEIFRNFHDKDTDRFIGDKLYKNDNGHYTQVKDFVGINRSKLGDGLGVAIVDFNQDLYPDIYVCNDFAGRDYLYFNNGDGTFKESALTAMKHISYASMGADAADINNDGLQDLFVLDMNSTTNLGRKTNMGSMDPEAFNLLVSLDGHHQYMRNTLQLNNGNETFSDVAPMAGVSSTDWSWAPLFVDLDNDGFNDLFVTNGMRKNTNNKDFEHFKDERILEETNKPVPDYEAMVQDILDSIPPEKSVNLVFKNQGGLSFSKANDTWGVSAPSYSNGAAYADLDNDGDMDLVINNIDEEAHVYQNHATSLTDNHFIKIKLKGSPKNIDGIGAKVNIRYGENKQYKEQYVVRGYQSNVDYILHFGVGQSSVVDEIKVTWPSGKVSELKDVPVDQQITVDHAKVGKSQEKQKTTPLLFANVTANYNVDHKHQENEYDDFSKEILLPHKMSTFGPSLAVGDINNDGLEDFYIGGAKGSEGAIYLQNANNTFTKKYNGSIASDKSHEDTDALFFDADRDGDLDLYVVSGGNEMPEGHTYYRDRLYLNQGKGNFVKSQYALPVVNSSGGVVRAADYDKDGDLDLFVGGRLLPGQYPKPGRSYLLENQNGKFKDVTKEKAPDLQFPGMVTDAVWSDYNNDGTQDLILVGEWMPITIFENNQNKFTTNTDDIVLNNSAGWWFSITEADINNDGRADYIVGNLGENYKYKTAPNAPFRLYSKDFDNNGSLDIVLSYVENDTLYPLRGKSCSSQQIPSLKEKFKDYRSFGMASLTDVYDEDALKSSDLFEAKTFSSAILINTNAGFQLEALPQMAQISPVFGSVYDDFDNDGINDIVIAGNLFNSEIETPRADAGQGLFLKGNGKGGFNSVSGFESGLFISGDVKKLKPINLGPNAEKGLISAVNNGNVALFKTSNVQTKKSTSL</sequence>
<keyword evidence="1" id="KW-0732">Signal</keyword>
<dbReference type="InterPro" id="IPR028994">
    <property type="entry name" value="Integrin_alpha_N"/>
</dbReference>
<dbReference type="SUPFAM" id="SSF69318">
    <property type="entry name" value="Integrin alpha N-terminal domain"/>
    <property type="match status" value="3"/>
</dbReference>
<gene>
    <name evidence="3" type="ORF">ACFOWS_14030</name>
</gene>
<dbReference type="InterPro" id="IPR027039">
    <property type="entry name" value="Crtac1"/>
</dbReference>
<organism evidence="3 4">
    <name type="scientific">Flagellimonas marina</name>
    <dbReference type="NCBI Taxonomy" id="1775168"/>
    <lineage>
        <taxon>Bacteria</taxon>
        <taxon>Pseudomonadati</taxon>
        <taxon>Bacteroidota</taxon>
        <taxon>Flavobacteriia</taxon>
        <taxon>Flavobacteriales</taxon>
        <taxon>Flavobacteriaceae</taxon>
        <taxon>Flagellimonas</taxon>
    </lineage>
</organism>
<protein>
    <submittedName>
        <fullName evidence="3">VCBS repeat-containing protein</fullName>
    </submittedName>
</protein>
<evidence type="ECO:0000313" key="4">
    <source>
        <dbReference type="Proteomes" id="UP001595841"/>
    </source>
</evidence>
<keyword evidence="4" id="KW-1185">Reference proteome</keyword>
<evidence type="ECO:0000313" key="3">
    <source>
        <dbReference type="EMBL" id="MFC4221266.1"/>
    </source>
</evidence>
<evidence type="ECO:0000259" key="2">
    <source>
        <dbReference type="Pfam" id="PF07593"/>
    </source>
</evidence>
<dbReference type="PANTHER" id="PTHR16026:SF0">
    <property type="entry name" value="CARTILAGE ACIDIC PROTEIN 1"/>
    <property type="match status" value="1"/>
</dbReference>
<dbReference type="Pfam" id="PF07593">
    <property type="entry name" value="UnbV_ASPIC"/>
    <property type="match status" value="1"/>
</dbReference>
<accession>A0ABV8PRG8</accession>
<dbReference type="PANTHER" id="PTHR16026">
    <property type="entry name" value="CARTILAGE ACIDIC PROTEIN 1"/>
    <property type="match status" value="1"/>
</dbReference>
<feature type="domain" description="ASPIC/UnbV" evidence="2">
    <location>
        <begin position="539"/>
        <end position="606"/>
    </location>
</feature>
<reference evidence="4" key="1">
    <citation type="journal article" date="2019" name="Int. J. Syst. Evol. Microbiol.">
        <title>The Global Catalogue of Microorganisms (GCM) 10K type strain sequencing project: providing services to taxonomists for standard genome sequencing and annotation.</title>
        <authorList>
            <consortium name="The Broad Institute Genomics Platform"/>
            <consortium name="The Broad Institute Genome Sequencing Center for Infectious Disease"/>
            <person name="Wu L."/>
            <person name="Ma J."/>
        </authorList>
    </citation>
    <scope>NUCLEOTIDE SEQUENCE [LARGE SCALE GENOMIC DNA]</scope>
    <source>
        <strain evidence="4">CGMCC 1.15774</strain>
    </source>
</reference>
<evidence type="ECO:0000256" key="1">
    <source>
        <dbReference type="ARBA" id="ARBA00022729"/>
    </source>
</evidence>
<proteinExistence type="predicted"/>
<dbReference type="Proteomes" id="UP001595841">
    <property type="component" value="Unassembled WGS sequence"/>
</dbReference>
<dbReference type="RefSeq" id="WP_379765712.1">
    <property type="nucleotide sequence ID" value="NZ_JBHSCL010000009.1"/>
</dbReference>
<comment type="caution">
    <text evidence="3">The sequence shown here is derived from an EMBL/GenBank/DDBJ whole genome shotgun (WGS) entry which is preliminary data.</text>
</comment>
<dbReference type="InterPro" id="IPR013517">
    <property type="entry name" value="FG-GAP"/>
</dbReference>
<name>A0ABV8PRG8_9FLAO</name>
<dbReference type="Pfam" id="PF13517">
    <property type="entry name" value="FG-GAP_3"/>
    <property type="match status" value="6"/>
</dbReference>
<dbReference type="Gene3D" id="2.130.10.130">
    <property type="entry name" value="Integrin alpha, N-terminal"/>
    <property type="match status" value="5"/>
</dbReference>
<dbReference type="EMBL" id="JBHSCL010000009">
    <property type="protein sequence ID" value="MFC4221266.1"/>
    <property type="molecule type" value="Genomic_DNA"/>
</dbReference>